<gene>
    <name evidence="2" type="ORF">HYPSUDRAFT_204239</name>
</gene>
<sequence>MALNITMRFKSVFVASARRTPPESPTVQAANASTLAGPSSCLASPVAESLSPGTVEASPVIPTPRSSTVGSSTVHFSDSPSDTTHTHRERVRSQSVVHCPQRTNSVDQGALRPRSSSTAQSSNAIATIRVPSIPGYCF</sequence>
<evidence type="ECO:0000256" key="1">
    <source>
        <dbReference type="SAM" id="MobiDB-lite"/>
    </source>
</evidence>
<feature type="compositionally biased region" description="Polar residues" evidence="1">
    <location>
        <begin position="93"/>
        <end position="107"/>
    </location>
</feature>
<dbReference type="AlphaFoldDB" id="A0A0D2KZA8"/>
<dbReference type="OrthoDB" id="10652364at2759"/>
<feature type="compositionally biased region" description="Polar residues" evidence="1">
    <location>
        <begin position="114"/>
        <end position="123"/>
    </location>
</feature>
<protein>
    <submittedName>
        <fullName evidence="2">Uncharacterized protein</fullName>
    </submittedName>
</protein>
<keyword evidence="3" id="KW-1185">Reference proteome</keyword>
<name>A0A0D2KZA8_HYPSF</name>
<dbReference type="Proteomes" id="UP000054270">
    <property type="component" value="Unassembled WGS sequence"/>
</dbReference>
<evidence type="ECO:0000313" key="2">
    <source>
        <dbReference type="EMBL" id="KJA19797.1"/>
    </source>
</evidence>
<proteinExistence type="predicted"/>
<evidence type="ECO:0000313" key="3">
    <source>
        <dbReference type="Proteomes" id="UP000054270"/>
    </source>
</evidence>
<feature type="compositionally biased region" description="Polar residues" evidence="1">
    <location>
        <begin position="64"/>
        <end position="83"/>
    </location>
</feature>
<dbReference type="EMBL" id="KN817573">
    <property type="protein sequence ID" value="KJA19797.1"/>
    <property type="molecule type" value="Genomic_DNA"/>
</dbReference>
<accession>A0A0D2KZA8</accession>
<feature type="region of interest" description="Disordered" evidence="1">
    <location>
        <begin position="17"/>
        <end position="123"/>
    </location>
</feature>
<feature type="compositionally biased region" description="Polar residues" evidence="1">
    <location>
        <begin position="25"/>
        <end position="37"/>
    </location>
</feature>
<organism evidence="2 3">
    <name type="scientific">Hypholoma sublateritium (strain FD-334 SS-4)</name>
    <dbReference type="NCBI Taxonomy" id="945553"/>
    <lineage>
        <taxon>Eukaryota</taxon>
        <taxon>Fungi</taxon>
        <taxon>Dikarya</taxon>
        <taxon>Basidiomycota</taxon>
        <taxon>Agaricomycotina</taxon>
        <taxon>Agaricomycetes</taxon>
        <taxon>Agaricomycetidae</taxon>
        <taxon>Agaricales</taxon>
        <taxon>Agaricineae</taxon>
        <taxon>Strophariaceae</taxon>
        <taxon>Hypholoma</taxon>
    </lineage>
</organism>
<reference evidence="3" key="1">
    <citation type="submission" date="2014-04" db="EMBL/GenBank/DDBJ databases">
        <title>Evolutionary Origins and Diversification of the Mycorrhizal Mutualists.</title>
        <authorList>
            <consortium name="DOE Joint Genome Institute"/>
            <consortium name="Mycorrhizal Genomics Consortium"/>
            <person name="Kohler A."/>
            <person name="Kuo A."/>
            <person name="Nagy L.G."/>
            <person name="Floudas D."/>
            <person name="Copeland A."/>
            <person name="Barry K.W."/>
            <person name="Cichocki N."/>
            <person name="Veneault-Fourrey C."/>
            <person name="LaButti K."/>
            <person name="Lindquist E.A."/>
            <person name="Lipzen A."/>
            <person name="Lundell T."/>
            <person name="Morin E."/>
            <person name="Murat C."/>
            <person name="Riley R."/>
            <person name="Ohm R."/>
            <person name="Sun H."/>
            <person name="Tunlid A."/>
            <person name="Henrissat B."/>
            <person name="Grigoriev I.V."/>
            <person name="Hibbett D.S."/>
            <person name="Martin F."/>
        </authorList>
    </citation>
    <scope>NUCLEOTIDE SEQUENCE [LARGE SCALE GENOMIC DNA]</scope>
    <source>
        <strain evidence="3">FD-334 SS-4</strain>
    </source>
</reference>